<protein>
    <recommendedName>
        <fullName evidence="3">Lipoprotein</fullName>
    </recommendedName>
</protein>
<gene>
    <name evidence="1" type="ordered locus">Fleli_2008</name>
</gene>
<organism evidence="1 2">
    <name type="scientific">Bernardetia litoralis (strain ATCC 23117 / DSM 6794 / NBRC 15988 / NCIMB 1366 / Fx l1 / Sio-4)</name>
    <name type="common">Flexibacter litoralis</name>
    <dbReference type="NCBI Taxonomy" id="880071"/>
    <lineage>
        <taxon>Bacteria</taxon>
        <taxon>Pseudomonadati</taxon>
        <taxon>Bacteroidota</taxon>
        <taxon>Cytophagia</taxon>
        <taxon>Cytophagales</taxon>
        <taxon>Bernardetiaceae</taxon>
        <taxon>Bernardetia</taxon>
    </lineage>
</organism>
<evidence type="ECO:0000313" key="2">
    <source>
        <dbReference type="Proteomes" id="UP000006054"/>
    </source>
</evidence>
<dbReference type="PROSITE" id="PS51257">
    <property type="entry name" value="PROKAR_LIPOPROTEIN"/>
    <property type="match status" value="1"/>
</dbReference>
<name>I4AKA7_BERLS</name>
<dbReference type="HOGENOM" id="CLU_1330301_0_0_10"/>
<dbReference type="KEGG" id="fli:Fleli_2008"/>
<dbReference type="STRING" id="880071.Fleli_2008"/>
<proteinExistence type="predicted"/>
<dbReference type="AlphaFoldDB" id="I4AKA7"/>
<evidence type="ECO:0008006" key="3">
    <source>
        <dbReference type="Google" id="ProtNLM"/>
    </source>
</evidence>
<evidence type="ECO:0000313" key="1">
    <source>
        <dbReference type="EMBL" id="AFM04392.1"/>
    </source>
</evidence>
<sequence precursor="true">MKLNLILIIFIFVSACTTNNNEIKENNEKQDLQNEILPPQEIEKDSIFEESKTVDTIMVATKTLKEKLLAFSDSMLRKPTKIWEDTRNYEDYEIVSKKGLLSSKIYEKTLRAYQYSSEVEANNAFELLKEPNKEIHWAKGGLMALQKENLIIFLLKSCQNPPVPLKWKQYEQLFLEFILEENEEIEVLNTACGDMKFYKEIRRRTN</sequence>
<dbReference type="Proteomes" id="UP000006054">
    <property type="component" value="Chromosome"/>
</dbReference>
<dbReference type="RefSeq" id="WP_014797841.1">
    <property type="nucleotide sequence ID" value="NC_018018.1"/>
</dbReference>
<accession>I4AKA7</accession>
<keyword evidence="2" id="KW-1185">Reference proteome</keyword>
<dbReference type="EMBL" id="CP003345">
    <property type="protein sequence ID" value="AFM04392.1"/>
    <property type="molecule type" value="Genomic_DNA"/>
</dbReference>
<reference evidence="2" key="1">
    <citation type="submission" date="2012-06" db="EMBL/GenBank/DDBJ databases">
        <title>The complete genome of Flexibacter litoralis DSM 6794.</title>
        <authorList>
            <person name="Lucas S."/>
            <person name="Copeland A."/>
            <person name="Lapidus A."/>
            <person name="Glavina del Rio T."/>
            <person name="Dalin E."/>
            <person name="Tice H."/>
            <person name="Bruce D."/>
            <person name="Goodwin L."/>
            <person name="Pitluck S."/>
            <person name="Peters L."/>
            <person name="Ovchinnikova G."/>
            <person name="Lu M."/>
            <person name="Kyrpides N."/>
            <person name="Mavromatis K."/>
            <person name="Ivanova N."/>
            <person name="Brettin T."/>
            <person name="Detter J.C."/>
            <person name="Han C."/>
            <person name="Larimer F."/>
            <person name="Land M."/>
            <person name="Hauser L."/>
            <person name="Markowitz V."/>
            <person name="Cheng J.-F."/>
            <person name="Hugenholtz P."/>
            <person name="Woyke T."/>
            <person name="Wu D."/>
            <person name="Spring S."/>
            <person name="Lang E."/>
            <person name="Kopitz M."/>
            <person name="Brambilla E."/>
            <person name="Klenk H.-P."/>
            <person name="Eisen J.A."/>
        </authorList>
    </citation>
    <scope>NUCLEOTIDE SEQUENCE [LARGE SCALE GENOMIC DNA]</scope>
    <source>
        <strain evidence="2">ATCC 23117 / DSM 6794 / NBRC 15988 / NCIMB 1366 / Sio-4</strain>
    </source>
</reference>